<feature type="compositionally biased region" description="Polar residues" evidence="10">
    <location>
        <begin position="344"/>
        <end position="358"/>
    </location>
</feature>
<feature type="transmembrane region" description="Helical" evidence="11">
    <location>
        <begin position="248"/>
        <end position="273"/>
    </location>
</feature>
<feature type="transmembrane region" description="Helical" evidence="11">
    <location>
        <begin position="293"/>
        <end position="315"/>
    </location>
</feature>
<dbReference type="GO" id="GO:0045048">
    <property type="term" value="P:protein insertion into ER membrane"/>
    <property type="evidence" value="ECO:0007669"/>
    <property type="project" value="TreeGrafter"/>
</dbReference>
<comment type="subcellular location">
    <subcellularLocation>
        <location evidence="1">Membrane</location>
        <topology evidence="1">Multi-pass membrane protein</topology>
    </subcellularLocation>
</comment>
<dbReference type="Pfam" id="PF03798">
    <property type="entry name" value="TRAM_LAG1_CLN8"/>
    <property type="match status" value="1"/>
</dbReference>
<keyword evidence="6 11" id="KW-1133">Transmembrane helix</keyword>
<keyword evidence="5 8" id="KW-0653">Protein transport</keyword>
<keyword evidence="4 9" id="KW-0812">Transmembrane</keyword>
<dbReference type="SMART" id="SM00724">
    <property type="entry name" value="TLC"/>
    <property type="match status" value="1"/>
</dbReference>
<reference evidence="13" key="1">
    <citation type="submission" date="2015-07" db="EMBL/GenBank/DDBJ databases">
        <title>MeaNS - Measles Nucleotide Surveillance Program.</title>
        <authorList>
            <person name="Tran T."/>
            <person name="Druce J."/>
        </authorList>
    </citation>
    <scope>NUCLEOTIDE SEQUENCE</scope>
    <source>
        <strain evidence="13">UCB-OBI-ISO-001</strain>
        <tissue evidence="13">Gonad</tissue>
    </source>
</reference>
<dbReference type="AlphaFoldDB" id="A0A0L8HA16"/>
<evidence type="ECO:0000259" key="12">
    <source>
        <dbReference type="PROSITE" id="PS50922"/>
    </source>
</evidence>
<evidence type="ECO:0000256" key="7">
    <source>
        <dbReference type="ARBA" id="ARBA00023136"/>
    </source>
</evidence>
<feature type="transmembrane region" description="Helical" evidence="11">
    <location>
        <begin position="26"/>
        <end position="52"/>
    </location>
</feature>
<dbReference type="PROSITE" id="PS50922">
    <property type="entry name" value="TLC"/>
    <property type="match status" value="1"/>
</dbReference>
<protein>
    <recommendedName>
        <fullName evidence="8">Translocating chain-associated membrane protein</fullName>
    </recommendedName>
</protein>
<dbReference type="GO" id="GO:0005789">
    <property type="term" value="C:endoplasmic reticulum membrane"/>
    <property type="evidence" value="ECO:0007669"/>
    <property type="project" value="TreeGrafter"/>
</dbReference>
<evidence type="ECO:0000256" key="6">
    <source>
        <dbReference type="ARBA" id="ARBA00022989"/>
    </source>
</evidence>
<name>A0A0L8HA16_OCTBM</name>
<gene>
    <name evidence="13" type="ORF">OCBIM_22020040mg</name>
</gene>
<feature type="transmembrane region" description="Helical" evidence="11">
    <location>
        <begin position="190"/>
        <end position="208"/>
    </location>
</feature>
<dbReference type="InterPro" id="IPR006634">
    <property type="entry name" value="TLC-dom"/>
</dbReference>
<evidence type="ECO:0000256" key="11">
    <source>
        <dbReference type="SAM" id="Phobius"/>
    </source>
</evidence>
<evidence type="ECO:0000256" key="1">
    <source>
        <dbReference type="ARBA" id="ARBA00004141"/>
    </source>
</evidence>
<evidence type="ECO:0000256" key="2">
    <source>
        <dbReference type="ARBA" id="ARBA00005999"/>
    </source>
</evidence>
<keyword evidence="7 9" id="KW-0472">Membrane</keyword>
<dbReference type="InterPro" id="IPR016447">
    <property type="entry name" value="Translocation_assoc_membrane"/>
</dbReference>
<feature type="transmembrane region" description="Helical" evidence="11">
    <location>
        <begin position="120"/>
        <end position="138"/>
    </location>
</feature>
<dbReference type="EMBL" id="KQ418844">
    <property type="protein sequence ID" value="KOF85610.1"/>
    <property type="molecule type" value="Genomic_DNA"/>
</dbReference>
<evidence type="ECO:0000256" key="8">
    <source>
        <dbReference type="PIRNR" id="PIRNR005449"/>
    </source>
</evidence>
<dbReference type="GO" id="GO:0006616">
    <property type="term" value="P:SRP-dependent cotranslational protein targeting to membrane, translocation"/>
    <property type="evidence" value="ECO:0007669"/>
    <property type="project" value="InterPro"/>
</dbReference>
<dbReference type="PIRSF" id="PIRSF005449">
    <property type="entry name" value="Translocation_assoc_membrane"/>
    <property type="match status" value="1"/>
</dbReference>
<dbReference type="OrthoDB" id="3053196at2759"/>
<dbReference type="OMA" id="CAVFFYF"/>
<evidence type="ECO:0000256" key="3">
    <source>
        <dbReference type="ARBA" id="ARBA00022448"/>
    </source>
</evidence>
<feature type="region of interest" description="Disordered" evidence="10">
    <location>
        <begin position="331"/>
        <end position="370"/>
    </location>
</feature>
<accession>A0A0L8HA16</accession>
<feature type="domain" description="TLC" evidence="12">
    <location>
        <begin position="114"/>
        <end position="325"/>
    </location>
</feature>
<keyword evidence="8" id="KW-0811">Translocation</keyword>
<feature type="transmembrane region" description="Helical" evidence="11">
    <location>
        <begin position="158"/>
        <end position="178"/>
    </location>
</feature>
<dbReference type="STRING" id="37653.A0A0L8HA16"/>
<evidence type="ECO:0000256" key="5">
    <source>
        <dbReference type="ARBA" id="ARBA00022927"/>
    </source>
</evidence>
<comment type="similarity">
    <text evidence="2 8">Belongs to the TRAM family.</text>
</comment>
<dbReference type="PANTHER" id="PTHR12371">
    <property type="entry name" value="TRANSLOCATION ASSOCIATED MEMBRANE PROTEIN"/>
    <property type="match status" value="1"/>
</dbReference>
<evidence type="ECO:0000256" key="10">
    <source>
        <dbReference type="SAM" id="MobiDB-lite"/>
    </source>
</evidence>
<feature type="transmembrane region" description="Helical" evidence="11">
    <location>
        <begin position="77"/>
        <end position="99"/>
    </location>
</feature>
<dbReference type="KEGG" id="obi:106872156"/>
<organism evidence="13">
    <name type="scientific">Octopus bimaculoides</name>
    <name type="common">California two-spotted octopus</name>
    <dbReference type="NCBI Taxonomy" id="37653"/>
    <lineage>
        <taxon>Eukaryota</taxon>
        <taxon>Metazoa</taxon>
        <taxon>Spiralia</taxon>
        <taxon>Lophotrochozoa</taxon>
        <taxon>Mollusca</taxon>
        <taxon>Cephalopoda</taxon>
        <taxon>Coleoidea</taxon>
        <taxon>Octopodiformes</taxon>
        <taxon>Octopoda</taxon>
        <taxon>Incirrata</taxon>
        <taxon>Octopodidae</taxon>
        <taxon>Octopus</taxon>
    </lineage>
</organism>
<evidence type="ECO:0000313" key="13">
    <source>
        <dbReference type="EMBL" id="KOF85610.1"/>
    </source>
</evidence>
<keyword evidence="3 8" id="KW-0813">Transport</keyword>
<sequence length="370" mass="43084">MGMRRQRTKNPPILSQEYFIQNHADIVCCVAMVFILGLIFQVTSPVATLFIAMQHNVTVNGSEDSQTNYYTYGPKDAFAVFFYMLICIIVHAIIQEYLLDKFNRKMHLSKVKHSKFNESGQLIIFFGLSALWGADIIIREAYITNINALWEDYPHAELPFVVKLFFIVQIAYWIHCYFELYFQKIKKDEISARVQYISFYLATILIAYVLNFTRVALCIMVLHYTVEFVFHAARLLHFKEKQEIASNVFMVWNVLFVIVRLCIITLAFLTFWYGLRKTSQSSIDLQSGNFNTMLIRIFCLSAICLLQVWMMWNFINFHIVRMRERSALSNKKSPKKKVIKLRDSSSAVNSDTNHSTENGAVRSRGKGKKN</sequence>
<dbReference type="PANTHER" id="PTHR12371:SF11">
    <property type="entry name" value="TRANSLOCATING CHAIN-ASSOCIATED MEMBRANE PROTEIN"/>
    <property type="match status" value="1"/>
</dbReference>
<evidence type="ECO:0000256" key="9">
    <source>
        <dbReference type="PROSITE-ProRule" id="PRU00205"/>
    </source>
</evidence>
<feature type="transmembrane region" description="Helical" evidence="11">
    <location>
        <begin position="214"/>
        <end position="236"/>
    </location>
</feature>
<proteinExistence type="inferred from homology"/>
<evidence type="ECO:0000256" key="4">
    <source>
        <dbReference type="ARBA" id="ARBA00022692"/>
    </source>
</evidence>